<evidence type="ECO:0000313" key="6">
    <source>
        <dbReference type="Proteomes" id="UP000004358"/>
    </source>
</evidence>
<proteinExistence type="predicted"/>
<dbReference type="CDD" id="cd07377">
    <property type="entry name" value="WHTH_GntR"/>
    <property type="match status" value="1"/>
</dbReference>
<reference evidence="5 6" key="1">
    <citation type="submission" date="2006-02" db="EMBL/GenBank/DDBJ databases">
        <authorList>
            <person name="Amann R."/>
            <person name="Ferriera S."/>
            <person name="Johnson J."/>
            <person name="Kravitz S."/>
            <person name="Halpern A."/>
            <person name="Remington K."/>
            <person name="Beeson K."/>
            <person name="Tran B."/>
            <person name="Rogers Y.-H."/>
            <person name="Friedman R."/>
            <person name="Venter J.C."/>
        </authorList>
    </citation>
    <scope>NUCLEOTIDE SEQUENCE [LARGE SCALE GENOMIC DNA]</scope>
    <source>
        <strain evidence="5 6">DSM 3645</strain>
    </source>
</reference>
<gene>
    <name evidence="5" type="ORF">DSM3645_17305</name>
</gene>
<dbReference type="SMART" id="SM00895">
    <property type="entry name" value="FCD"/>
    <property type="match status" value="1"/>
</dbReference>
<dbReference type="InterPro" id="IPR036390">
    <property type="entry name" value="WH_DNA-bd_sf"/>
</dbReference>
<dbReference type="SUPFAM" id="SSF46785">
    <property type="entry name" value="Winged helix' DNA-binding domain"/>
    <property type="match status" value="1"/>
</dbReference>
<dbReference type="PROSITE" id="PS50949">
    <property type="entry name" value="HTH_GNTR"/>
    <property type="match status" value="1"/>
</dbReference>
<evidence type="ECO:0000256" key="3">
    <source>
        <dbReference type="ARBA" id="ARBA00023163"/>
    </source>
</evidence>
<dbReference type="STRING" id="314230.DSM3645_17305"/>
<dbReference type="SUPFAM" id="SSF48008">
    <property type="entry name" value="GntR ligand-binding domain-like"/>
    <property type="match status" value="1"/>
</dbReference>
<name>A3ZNN6_9BACT</name>
<dbReference type="SMART" id="SM00345">
    <property type="entry name" value="HTH_GNTR"/>
    <property type="match status" value="1"/>
</dbReference>
<dbReference type="Gene3D" id="1.10.10.10">
    <property type="entry name" value="Winged helix-like DNA-binding domain superfamily/Winged helix DNA-binding domain"/>
    <property type="match status" value="1"/>
</dbReference>
<dbReference type="Proteomes" id="UP000004358">
    <property type="component" value="Unassembled WGS sequence"/>
</dbReference>
<dbReference type="GO" id="GO:0003700">
    <property type="term" value="F:DNA-binding transcription factor activity"/>
    <property type="evidence" value="ECO:0007669"/>
    <property type="project" value="InterPro"/>
</dbReference>
<dbReference type="Pfam" id="PF07729">
    <property type="entry name" value="FCD"/>
    <property type="match status" value="1"/>
</dbReference>
<dbReference type="Pfam" id="PF00392">
    <property type="entry name" value="GntR"/>
    <property type="match status" value="1"/>
</dbReference>
<evidence type="ECO:0000256" key="1">
    <source>
        <dbReference type="ARBA" id="ARBA00023015"/>
    </source>
</evidence>
<dbReference type="eggNOG" id="COG1802">
    <property type="taxonomic scope" value="Bacteria"/>
</dbReference>
<dbReference type="GO" id="GO:0003677">
    <property type="term" value="F:DNA binding"/>
    <property type="evidence" value="ECO:0007669"/>
    <property type="project" value="UniProtKB-KW"/>
</dbReference>
<dbReference type="InterPro" id="IPR036388">
    <property type="entry name" value="WH-like_DNA-bd_sf"/>
</dbReference>
<dbReference type="HOGENOM" id="CLU_017584_5_1_0"/>
<dbReference type="EMBL" id="AANZ01000003">
    <property type="protein sequence ID" value="EAQ81931.1"/>
    <property type="molecule type" value="Genomic_DNA"/>
</dbReference>
<feature type="domain" description="HTH gntR-type" evidence="4">
    <location>
        <begin position="31"/>
        <end position="98"/>
    </location>
</feature>
<accession>A3ZNN6</accession>
<dbReference type="AlphaFoldDB" id="A3ZNN6"/>
<dbReference type="InterPro" id="IPR000524">
    <property type="entry name" value="Tscrpt_reg_HTH_GntR"/>
</dbReference>
<evidence type="ECO:0000313" key="5">
    <source>
        <dbReference type="EMBL" id="EAQ81931.1"/>
    </source>
</evidence>
<protein>
    <submittedName>
        <fullName evidence="5">Regulatory protein GntR, HTH:GntR, C-terminal</fullName>
    </submittedName>
</protein>
<dbReference type="InterPro" id="IPR008920">
    <property type="entry name" value="TF_FadR/GntR_C"/>
</dbReference>
<evidence type="ECO:0000259" key="4">
    <source>
        <dbReference type="PROSITE" id="PS50949"/>
    </source>
</evidence>
<keyword evidence="2" id="KW-0238">DNA-binding</keyword>
<dbReference type="PANTHER" id="PTHR43537:SF24">
    <property type="entry name" value="GLUCONATE OPERON TRANSCRIPTIONAL REPRESSOR"/>
    <property type="match status" value="1"/>
</dbReference>
<evidence type="ECO:0000256" key="2">
    <source>
        <dbReference type="ARBA" id="ARBA00023125"/>
    </source>
</evidence>
<keyword evidence="1" id="KW-0805">Transcription regulation</keyword>
<sequence length="247" mass="27907">MCNLGVLSVLNWSLRLMATIHSLQETGSISGSLRMDIFTQILLAIFQGEFPPGARLKVQHVAAQFGVSSTPVREAFVELVGLGVIEMVPNRGATVSPFGVKEVREIYHIRRLLEVEAVRCACDCADLKPLQQIQQDTIALQSAYRDKDWGIRCLELDRLTHQAIEEASGVKRLATEINRYNRLVHMMRLLLRHQDKYLDPVLSEHLTFFEPLLRRDKEAAGQKMALHIDATCERVVEGIFSSDRAEN</sequence>
<keyword evidence="3" id="KW-0804">Transcription</keyword>
<dbReference type="Gene3D" id="1.20.120.530">
    <property type="entry name" value="GntR ligand-binding domain-like"/>
    <property type="match status" value="1"/>
</dbReference>
<comment type="caution">
    <text evidence="5">The sequence shown here is derived from an EMBL/GenBank/DDBJ whole genome shotgun (WGS) entry which is preliminary data.</text>
</comment>
<dbReference type="PANTHER" id="PTHR43537">
    <property type="entry name" value="TRANSCRIPTIONAL REGULATOR, GNTR FAMILY"/>
    <property type="match status" value="1"/>
</dbReference>
<organism evidence="5 6">
    <name type="scientific">Blastopirellula marina DSM 3645</name>
    <dbReference type="NCBI Taxonomy" id="314230"/>
    <lineage>
        <taxon>Bacteria</taxon>
        <taxon>Pseudomonadati</taxon>
        <taxon>Planctomycetota</taxon>
        <taxon>Planctomycetia</taxon>
        <taxon>Pirellulales</taxon>
        <taxon>Pirellulaceae</taxon>
        <taxon>Blastopirellula</taxon>
    </lineage>
</organism>
<dbReference type="InterPro" id="IPR011711">
    <property type="entry name" value="GntR_C"/>
</dbReference>